<dbReference type="AlphaFoldDB" id="C6JSG6"/>
<reference evidence="1" key="1">
    <citation type="journal article" date="2009" name="Nature">
        <title>The Sorghum bicolor genome and the diversification of grasses.</title>
        <authorList>
            <person name="Paterson A.H."/>
            <person name="Bowers J.E."/>
            <person name="Bruggmann R."/>
            <person name="Dubchak I."/>
            <person name="Grimwood J."/>
            <person name="Gundlach H."/>
            <person name="Haberer G."/>
            <person name="Hellsten U."/>
            <person name="Mitros T."/>
            <person name="Poliakov A."/>
            <person name="Schmutz J."/>
            <person name="Spannagl M."/>
            <person name="Tang H."/>
            <person name="Wang X."/>
            <person name="Wicker T."/>
            <person name="Bharti A.K."/>
            <person name="Chapman J."/>
            <person name="Feltus F.A."/>
            <person name="Gowik U."/>
            <person name="Grigoriev I.V."/>
            <person name="Lyons E."/>
            <person name="Maher C.A."/>
            <person name="Martis M."/>
            <person name="Narechania A."/>
            <person name="Otillar R.P."/>
            <person name="Penning B.W."/>
            <person name="Salamov A.A."/>
            <person name="Wang Y."/>
            <person name="Zhang L."/>
            <person name="Carpita N.C."/>
            <person name="Freeling M."/>
            <person name="Gingle A.R."/>
            <person name="Hash C.T."/>
            <person name="Keller B."/>
            <person name="Klein P."/>
            <person name="Kresovich S."/>
            <person name="McCann M.C."/>
            <person name="Ming R."/>
            <person name="Peterson D.G."/>
            <person name="Mehboob-ur-Rahman"/>
            <person name="Ware D."/>
            <person name="Westhoff P."/>
            <person name="Mayer K.F."/>
            <person name="Messing J."/>
            <person name="Rokhsar D.S."/>
        </authorList>
    </citation>
    <scope>NUCLEOTIDE SEQUENCE [LARGE SCALE GENOMIC DNA]</scope>
</reference>
<proteinExistence type="predicted"/>
<accession>C6JSG6</accession>
<sequence>MNFCRTTDPLTLSSLGKSLHSFKEERNHLPIWSFDCTFHTRNTNRSCNFYKERDSTGHLRRQIQNIHVCIFPLGYKEHI</sequence>
<organism evidence="1">
    <name type="scientific">Sorghum bicolor</name>
    <name type="common">Sorghum</name>
    <name type="synonym">Sorghum vulgare</name>
    <dbReference type="NCBI Taxonomy" id="4558"/>
    <lineage>
        <taxon>Eukaryota</taxon>
        <taxon>Viridiplantae</taxon>
        <taxon>Streptophyta</taxon>
        <taxon>Embryophyta</taxon>
        <taxon>Tracheophyta</taxon>
        <taxon>Spermatophyta</taxon>
        <taxon>Magnoliopsida</taxon>
        <taxon>Liliopsida</taxon>
        <taxon>Poales</taxon>
        <taxon>Poaceae</taxon>
        <taxon>PACMAD clade</taxon>
        <taxon>Panicoideae</taxon>
        <taxon>Andropogonodae</taxon>
        <taxon>Andropogoneae</taxon>
        <taxon>Sorghinae</taxon>
        <taxon>Sorghum</taxon>
    </lineage>
</organism>
<dbReference type="EMBL" id="GL003191">
    <property type="protein sequence ID" value="EES20515.1"/>
    <property type="molecule type" value="Genomic_DNA"/>
</dbReference>
<gene>
    <name evidence="1" type="primary">Sb0598s002030</name>
    <name evidence="1" type="ORF">SORBIDRAFT_0598s002030</name>
</gene>
<name>C6JSG6_SORBI</name>
<evidence type="ECO:0000313" key="1">
    <source>
        <dbReference type="EMBL" id="EES20515.1"/>
    </source>
</evidence>
<protein>
    <submittedName>
        <fullName evidence="1">Uncharacterized protein</fullName>
    </submittedName>
</protein>
<dbReference type="HOGENOM" id="CLU_2610744_0_0_1"/>